<proteinExistence type="predicted"/>
<feature type="region of interest" description="Disordered" evidence="1">
    <location>
        <begin position="500"/>
        <end position="556"/>
    </location>
</feature>
<protein>
    <submittedName>
        <fullName evidence="2">Uncharacterized protein</fullName>
    </submittedName>
</protein>
<reference evidence="2" key="1">
    <citation type="journal article" date="2022" name="bioRxiv">
        <title>Genomics of Preaxostyla Flagellates Illuminates Evolutionary Transitions and the Path Towards Mitochondrial Loss.</title>
        <authorList>
            <person name="Novak L.V.F."/>
            <person name="Treitli S.C."/>
            <person name="Pyrih J."/>
            <person name="Halakuc P."/>
            <person name="Pipaliya S.V."/>
            <person name="Vacek V."/>
            <person name="Brzon O."/>
            <person name="Soukal P."/>
            <person name="Eme L."/>
            <person name="Dacks J.B."/>
            <person name="Karnkowska A."/>
            <person name="Elias M."/>
            <person name="Hampl V."/>
        </authorList>
    </citation>
    <scope>NUCLEOTIDE SEQUENCE</scope>
    <source>
        <strain evidence="2">RCP-MX</strain>
    </source>
</reference>
<dbReference type="EMBL" id="JAPMOS010000018">
    <property type="protein sequence ID" value="KAJ4459627.1"/>
    <property type="molecule type" value="Genomic_DNA"/>
</dbReference>
<dbReference type="InterPro" id="IPR011047">
    <property type="entry name" value="Quinoprotein_ADH-like_sf"/>
</dbReference>
<gene>
    <name evidence="2" type="ORF">PAPYR_4365</name>
</gene>
<keyword evidence="3" id="KW-1185">Reference proteome</keyword>
<dbReference type="Proteomes" id="UP001141327">
    <property type="component" value="Unassembled WGS sequence"/>
</dbReference>
<sequence>MITFTLSRASLVPQRNGPFDDSSTRHFLGSPVDVVSFDSSGALVAVVAGSQCAVFDYDSIWHRVWQAPPISMPFVVCDSTPSLAPLVTLQRTRPLLSLRWNRFDENQVAIGLRGAGIVELFDLATTAGFDAAPQCTLKSATGVGATDVRFFASPSFHSQPHHDVRSLSALPFPTAHRVGSCDRDGFVRLWDLRDRRGLVSSIDLGHSYGTPVCMLDLDENTFVGGTSLGALCCYDFRRLGSPLGVVATGDFLEPFRRKESMCLSATLAASLNRCASQLGGEDPASTPGPGGTGEAGEVRFPRSAPAAHPDGALPRESPLVLSSRPGPSAPEGGMVAPSTAASSFLFAPGSSAPRTLGPAVAGLQPHPRWGAHCCVQFRDGTCALVDLPGALEWALRGGAAPNPVKSLWAPPLHVHPPGHPYPRLGLGCFSAVTGSYAVPLEMGLAFADLSPLPAPLSSVSSRWGVNLAPPLSPVVRPAASNGSGDDGLALESVAFLDRSLTLPDPGSEAAPPDPPADSGEGGEALGADQQQSGDEDDRAPTTGTPGSQPKARGRDRGLITAYFSPRKATRPPDPPSAEELAAQAAAAASRAVACAAEAREDRLLAQWISLHWYHHGSPSAHRGQAGGWLPLEHPLEATAPTVELTPLGGVAQEMPAMDIDPTPSGAEDDEGGPSLGWNPFYQSRMQGWPTAVGMHPVSDWALVGGSQGELVVMGSGDFRA</sequence>
<feature type="region of interest" description="Disordered" evidence="1">
    <location>
        <begin position="656"/>
        <end position="679"/>
    </location>
</feature>
<dbReference type="SUPFAM" id="SSF50998">
    <property type="entry name" value="Quinoprotein alcohol dehydrogenase-like"/>
    <property type="match status" value="1"/>
</dbReference>
<dbReference type="Gene3D" id="2.130.10.10">
    <property type="entry name" value="YVTN repeat-like/Quinoprotein amine dehydrogenase"/>
    <property type="match status" value="1"/>
</dbReference>
<evidence type="ECO:0000313" key="3">
    <source>
        <dbReference type="Proteomes" id="UP001141327"/>
    </source>
</evidence>
<organism evidence="2 3">
    <name type="scientific">Paratrimastix pyriformis</name>
    <dbReference type="NCBI Taxonomy" id="342808"/>
    <lineage>
        <taxon>Eukaryota</taxon>
        <taxon>Metamonada</taxon>
        <taxon>Preaxostyla</taxon>
        <taxon>Paratrimastigidae</taxon>
        <taxon>Paratrimastix</taxon>
    </lineage>
</organism>
<name>A0ABQ8UK82_9EUKA</name>
<evidence type="ECO:0000256" key="1">
    <source>
        <dbReference type="SAM" id="MobiDB-lite"/>
    </source>
</evidence>
<feature type="region of interest" description="Disordered" evidence="1">
    <location>
        <begin position="278"/>
        <end position="335"/>
    </location>
</feature>
<comment type="caution">
    <text evidence="2">The sequence shown here is derived from an EMBL/GenBank/DDBJ whole genome shotgun (WGS) entry which is preliminary data.</text>
</comment>
<evidence type="ECO:0000313" key="2">
    <source>
        <dbReference type="EMBL" id="KAJ4459627.1"/>
    </source>
</evidence>
<accession>A0ABQ8UK82</accession>
<dbReference type="InterPro" id="IPR015943">
    <property type="entry name" value="WD40/YVTN_repeat-like_dom_sf"/>
</dbReference>